<feature type="compositionally biased region" description="Polar residues" evidence="9">
    <location>
        <begin position="1"/>
        <end position="11"/>
    </location>
</feature>
<dbReference type="PROSITE" id="PS50020">
    <property type="entry name" value="WW_DOMAIN_2"/>
    <property type="match status" value="1"/>
</dbReference>
<reference evidence="14 15" key="1">
    <citation type="submission" date="2018-06" db="EMBL/GenBank/DDBJ databases">
        <title>The Genome of Cuscuta australis (Dodder) Provides Insight into the Evolution of Plant Parasitism.</title>
        <authorList>
            <person name="Liu H."/>
        </authorList>
    </citation>
    <scope>NUCLEOTIDE SEQUENCE [LARGE SCALE GENOMIC DNA]</scope>
    <source>
        <strain evidence="15">cv. Yunnan</strain>
        <tissue evidence="14">Vines</tissue>
    </source>
</reference>
<dbReference type="InterPro" id="IPR014001">
    <property type="entry name" value="Helicase_ATP-bd"/>
</dbReference>
<evidence type="ECO:0000313" key="15">
    <source>
        <dbReference type="Proteomes" id="UP000249390"/>
    </source>
</evidence>
<evidence type="ECO:0000256" key="7">
    <source>
        <dbReference type="ARBA" id="ARBA00022884"/>
    </source>
</evidence>
<dbReference type="InterPro" id="IPR001202">
    <property type="entry name" value="WW_dom"/>
</dbReference>
<dbReference type="AlphaFoldDB" id="A0A328E8M8"/>
<dbReference type="PROSITE" id="PS00039">
    <property type="entry name" value="DEAD_ATP_HELICASE"/>
    <property type="match status" value="1"/>
</dbReference>
<protein>
    <recommendedName>
        <fullName evidence="2">RNA helicase</fullName>
        <ecNumber evidence="2">3.6.4.13</ecNumber>
    </recommendedName>
</protein>
<evidence type="ECO:0000256" key="4">
    <source>
        <dbReference type="ARBA" id="ARBA00022801"/>
    </source>
</evidence>
<dbReference type="InterPro" id="IPR027417">
    <property type="entry name" value="P-loop_NTPase"/>
</dbReference>
<feature type="compositionally biased region" description="Gly residues" evidence="9">
    <location>
        <begin position="858"/>
        <end position="884"/>
    </location>
</feature>
<feature type="compositionally biased region" description="Polar residues" evidence="9">
    <location>
        <begin position="300"/>
        <end position="312"/>
    </location>
</feature>
<feature type="region of interest" description="Disordered" evidence="9">
    <location>
        <begin position="234"/>
        <end position="327"/>
    </location>
</feature>
<feature type="domain" description="DEAD-box RNA helicase Q" evidence="13">
    <location>
        <begin position="449"/>
        <end position="477"/>
    </location>
</feature>
<evidence type="ECO:0000259" key="12">
    <source>
        <dbReference type="PROSITE" id="PS51194"/>
    </source>
</evidence>
<dbReference type="InterPro" id="IPR011545">
    <property type="entry name" value="DEAD/DEAH_box_helicase_dom"/>
</dbReference>
<feature type="region of interest" description="Disordered" evidence="9">
    <location>
        <begin position="1"/>
        <end position="34"/>
    </location>
</feature>
<feature type="short sequence motif" description="Q motif" evidence="8">
    <location>
        <begin position="449"/>
        <end position="477"/>
    </location>
</feature>
<feature type="compositionally biased region" description="Basic and acidic residues" evidence="9">
    <location>
        <begin position="836"/>
        <end position="849"/>
    </location>
</feature>
<dbReference type="FunFam" id="3.40.50.300:FF:000008">
    <property type="entry name" value="ATP-dependent RNA helicase RhlB"/>
    <property type="match status" value="1"/>
</dbReference>
<accession>A0A328E8M8</accession>
<dbReference type="Pfam" id="PF00270">
    <property type="entry name" value="DEAD"/>
    <property type="match status" value="1"/>
</dbReference>
<dbReference type="PROSITE" id="PS51195">
    <property type="entry name" value="Q_MOTIF"/>
    <property type="match status" value="1"/>
</dbReference>
<dbReference type="GO" id="GO:0003724">
    <property type="term" value="F:RNA helicase activity"/>
    <property type="evidence" value="ECO:0007669"/>
    <property type="project" value="UniProtKB-EC"/>
</dbReference>
<keyword evidence="3" id="KW-0547">Nucleotide-binding</keyword>
<evidence type="ECO:0000256" key="8">
    <source>
        <dbReference type="PROSITE-ProRule" id="PRU00552"/>
    </source>
</evidence>
<dbReference type="SUPFAM" id="SSF51045">
    <property type="entry name" value="WW domain"/>
    <property type="match status" value="1"/>
</dbReference>
<organism evidence="14 15">
    <name type="scientific">Cuscuta australis</name>
    <dbReference type="NCBI Taxonomy" id="267555"/>
    <lineage>
        <taxon>Eukaryota</taxon>
        <taxon>Viridiplantae</taxon>
        <taxon>Streptophyta</taxon>
        <taxon>Embryophyta</taxon>
        <taxon>Tracheophyta</taxon>
        <taxon>Spermatophyta</taxon>
        <taxon>Magnoliopsida</taxon>
        <taxon>eudicotyledons</taxon>
        <taxon>Gunneridae</taxon>
        <taxon>Pentapetalae</taxon>
        <taxon>asterids</taxon>
        <taxon>lamiids</taxon>
        <taxon>Solanales</taxon>
        <taxon>Convolvulaceae</taxon>
        <taxon>Cuscuteae</taxon>
        <taxon>Cuscuta</taxon>
        <taxon>Cuscuta subgen. Grammica</taxon>
        <taxon>Cuscuta sect. Cleistogrammica</taxon>
    </lineage>
</organism>
<dbReference type="Proteomes" id="UP000249390">
    <property type="component" value="Unassembled WGS sequence"/>
</dbReference>
<evidence type="ECO:0000256" key="6">
    <source>
        <dbReference type="ARBA" id="ARBA00022840"/>
    </source>
</evidence>
<gene>
    <name evidence="14" type="ORF">DM860_001543</name>
</gene>
<feature type="domain" description="WW" evidence="10">
    <location>
        <begin position="20"/>
        <end position="54"/>
    </location>
</feature>
<dbReference type="EMBL" id="NQVE01000009">
    <property type="protein sequence ID" value="RAL54415.1"/>
    <property type="molecule type" value="Genomic_DNA"/>
</dbReference>
<feature type="domain" description="Helicase ATP-binding" evidence="11">
    <location>
        <begin position="480"/>
        <end position="654"/>
    </location>
</feature>
<dbReference type="GO" id="GO:0016787">
    <property type="term" value="F:hydrolase activity"/>
    <property type="evidence" value="ECO:0007669"/>
    <property type="project" value="UniProtKB-KW"/>
</dbReference>
<evidence type="ECO:0000256" key="3">
    <source>
        <dbReference type="ARBA" id="ARBA00022741"/>
    </source>
</evidence>
<dbReference type="InterPro" id="IPR001650">
    <property type="entry name" value="Helicase_C-like"/>
</dbReference>
<dbReference type="Gene3D" id="3.40.50.300">
    <property type="entry name" value="P-loop containing nucleotide triphosphate hydrolases"/>
    <property type="match status" value="2"/>
</dbReference>
<dbReference type="PROSITE" id="PS01159">
    <property type="entry name" value="WW_DOMAIN_1"/>
    <property type="match status" value="1"/>
</dbReference>
<dbReference type="SMART" id="SM00456">
    <property type="entry name" value="WW"/>
    <property type="match status" value="1"/>
</dbReference>
<sequence>MATAEAATSSVGPRYAPDDPTLPQPWKGLIDGSTGLMYYWNPETNVTQYEKPSAAPPPLPPGLPPPTPKLAPIPGATSVQPSDAQGQQQSPHIGQSLKQEQPQQGPSQVSAGQQQGSHVNPTMQQQLHHVRPYGMQQASHQMPMVQPGPLQHFTQPQVQQVQPFQGMQAGKHQDFQFTQHQTSHGLYSHQNMNSQAQSVPEQQKHHLLQGQHFPHQQEHNIEFSQREDAEIPQGKQMGFSPIPFQQSSQSSTLAPNPMAGPPSQPMQYSGSSANMQQPASQVHWSHSGSDSAHYQHAPWFQSQMGPVSSHGPQLNVPPPGSNVGYEENLHGKVGNKFYENPIKDVHAMPPQASHPMLAAIPHARSQHEMRTADQAIQNSAQGYPGGYNNSGGPPLHNIYGQATSGGGPPISTIAQMRPPSTSMGHPDAEDYRKKHEITTMGENVPDPFITFEATGFPQEILRDLCFAGFTSPTPIQAQTWPISLQNRDIVAIAKTGSGKTLGYLIPAFIQLSRRRNNPQNGPTVLVLSPTRELATQIQDEALKFGRSSRVSCTCLYGGAPKGPQLKELERGADIVVATPGRLNDILEMKRIDFRQVSLLVLDEADRMLDMGFEPQIRKIVNFIPPNRQTLMYTATWPKEVRVIANDLLRDPVQVNIGSVNELEANKSITQYIEVVPVAERQRRVEQILRAHERGSKIIIFCSTKRLCDQLARSIGRSFGATTIHGDKSQTERDWALNQFKSGKTPILVATDVAARGLDVRDVRVVINYDFPTGVEDYVHRIGRTGRAGATGVAYTFFSDQDWKYAADLVKLLDGANQIVPPQIREMAQRTAPPYFAKDRGGDPGMDKGGVRNTRWDSGGRGGMRDGGFGGRGGGRDGGFSGRGGGRDGGFGGAWWRKGWWFWWRRRKGWWFWRRRRKGWWWVRRF</sequence>
<dbReference type="InterPro" id="IPR036020">
    <property type="entry name" value="WW_dom_sf"/>
</dbReference>
<dbReference type="SMART" id="SM00487">
    <property type="entry name" value="DEXDc"/>
    <property type="match status" value="1"/>
</dbReference>
<dbReference type="SUPFAM" id="SSF52540">
    <property type="entry name" value="P-loop containing nucleoside triphosphate hydrolases"/>
    <property type="match status" value="1"/>
</dbReference>
<evidence type="ECO:0000256" key="1">
    <source>
        <dbReference type="ARBA" id="ARBA00004474"/>
    </source>
</evidence>
<dbReference type="GO" id="GO:0005524">
    <property type="term" value="F:ATP binding"/>
    <property type="evidence" value="ECO:0007669"/>
    <property type="project" value="UniProtKB-KW"/>
</dbReference>
<dbReference type="EC" id="3.6.4.13" evidence="2"/>
<evidence type="ECO:0000256" key="9">
    <source>
        <dbReference type="SAM" id="MobiDB-lite"/>
    </source>
</evidence>
<evidence type="ECO:0000256" key="5">
    <source>
        <dbReference type="ARBA" id="ARBA00022806"/>
    </source>
</evidence>
<keyword evidence="6" id="KW-0067">ATP-binding</keyword>
<dbReference type="PROSITE" id="PS51192">
    <property type="entry name" value="HELICASE_ATP_BIND_1"/>
    <property type="match status" value="1"/>
</dbReference>
<keyword evidence="5" id="KW-0347">Helicase</keyword>
<comment type="caution">
    <text evidence="14">The sequence shown here is derived from an EMBL/GenBank/DDBJ whole genome shotgun (WGS) entry which is preliminary data.</text>
</comment>
<dbReference type="InterPro" id="IPR014014">
    <property type="entry name" value="RNA_helicase_DEAD_Q_motif"/>
</dbReference>
<dbReference type="GO" id="GO:0003723">
    <property type="term" value="F:RNA binding"/>
    <property type="evidence" value="ECO:0007669"/>
    <property type="project" value="UniProtKB-KW"/>
</dbReference>
<evidence type="ECO:0000259" key="10">
    <source>
        <dbReference type="PROSITE" id="PS50020"/>
    </source>
</evidence>
<feature type="compositionally biased region" description="Pro residues" evidence="9">
    <location>
        <begin position="54"/>
        <end position="71"/>
    </location>
</feature>
<comment type="subcellular location">
    <subcellularLocation>
        <location evidence="1">Plastid</location>
    </subcellularLocation>
</comment>
<name>A0A328E8M8_9ASTE</name>
<dbReference type="Gene3D" id="2.20.70.10">
    <property type="match status" value="1"/>
</dbReference>
<dbReference type="Pfam" id="PF00271">
    <property type="entry name" value="Helicase_C"/>
    <property type="match status" value="1"/>
</dbReference>
<dbReference type="PROSITE" id="PS51194">
    <property type="entry name" value="HELICASE_CTER"/>
    <property type="match status" value="1"/>
</dbReference>
<dbReference type="InterPro" id="IPR000629">
    <property type="entry name" value="RNA-helicase_DEAD-box_CS"/>
</dbReference>
<evidence type="ECO:0000259" key="13">
    <source>
        <dbReference type="PROSITE" id="PS51195"/>
    </source>
</evidence>
<feature type="region of interest" description="Disordered" evidence="9">
    <location>
        <begin position="834"/>
        <end position="884"/>
    </location>
</feature>
<evidence type="ECO:0000259" key="11">
    <source>
        <dbReference type="PROSITE" id="PS51192"/>
    </source>
</evidence>
<evidence type="ECO:0000313" key="14">
    <source>
        <dbReference type="EMBL" id="RAL54415.1"/>
    </source>
</evidence>
<dbReference type="CDD" id="cd00201">
    <property type="entry name" value="WW"/>
    <property type="match status" value="1"/>
</dbReference>
<dbReference type="PANTHER" id="PTHR47958">
    <property type="entry name" value="ATP-DEPENDENT RNA HELICASE DBP3"/>
    <property type="match status" value="1"/>
</dbReference>
<dbReference type="SMART" id="SM00490">
    <property type="entry name" value="HELICc"/>
    <property type="match status" value="1"/>
</dbReference>
<dbReference type="GO" id="GO:0009536">
    <property type="term" value="C:plastid"/>
    <property type="evidence" value="ECO:0007669"/>
    <property type="project" value="UniProtKB-SubCell"/>
</dbReference>
<feature type="compositionally biased region" description="Polar residues" evidence="9">
    <location>
        <begin position="265"/>
        <end position="292"/>
    </location>
</feature>
<keyword evidence="15" id="KW-1185">Reference proteome</keyword>
<dbReference type="CDD" id="cd18787">
    <property type="entry name" value="SF2_C_DEAD"/>
    <property type="match status" value="1"/>
</dbReference>
<evidence type="ECO:0000256" key="2">
    <source>
        <dbReference type="ARBA" id="ARBA00012552"/>
    </source>
</evidence>
<feature type="compositionally biased region" description="Polar residues" evidence="9">
    <location>
        <begin position="77"/>
        <end position="127"/>
    </location>
</feature>
<keyword evidence="7" id="KW-0694">RNA-binding</keyword>
<feature type="domain" description="Helicase C-terminal" evidence="12">
    <location>
        <begin position="683"/>
        <end position="827"/>
    </location>
</feature>
<feature type="region of interest" description="Disordered" evidence="9">
    <location>
        <begin position="48"/>
        <end position="127"/>
    </location>
</feature>
<dbReference type="FunFam" id="3.40.50.300:FF:000079">
    <property type="entry name" value="probable ATP-dependent RNA helicase DDX17"/>
    <property type="match status" value="1"/>
</dbReference>
<proteinExistence type="predicted"/>
<dbReference type="Pfam" id="PF00397">
    <property type="entry name" value="WW"/>
    <property type="match status" value="1"/>
</dbReference>
<keyword evidence="4" id="KW-0378">Hydrolase</keyword>